<evidence type="ECO:0000256" key="8">
    <source>
        <dbReference type="ARBA" id="ARBA00023128"/>
    </source>
</evidence>
<comment type="catalytic activity">
    <reaction evidence="9 10">
        <text>[[Fe-S] cluster scaffold protein carrying a second [4Fe-4S](2+) cluster] + N(6)-octanoyl-L-lysyl-[protein] + 2 oxidized [2Fe-2S]-[ferredoxin] + 2 S-adenosyl-L-methionine + 4 H(+) = [[Fe-S] cluster scaffold protein] + N(6)-[(R)-dihydrolipoyl]-L-lysyl-[protein] + 4 Fe(3+) + 2 hydrogen sulfide + 2 5'-deoxyadenosine + 2 L-methionine + 2 reduced [2Fe-2S]-[ferredoxin]</text>
        <dbReference type="Rhea" id="RHEA:16585"/>
        <dbReference type="Rhea" id="RHEA-COMP:9928"/>
        <dbReference type="Rhea" id="RHEA-COMP:10000"/>
        <dbReference type="Rhea" id="RHEA-COMP:10001"/>
        <dbReference type="Rhea" id="RHEA-COMP:10475"/>
        <dbReference type="Rhea" id="RHEA-COMP:14568"/>
        <dbReference type="Rhea" id="RHEA-COMP:14569"/>
        <dbReference type="ChEBI" id="CHEBI:15378"/>
        <dbReference type="ChEBI" id="CHEBI:17319"/>
        <dbReference type="ChEBI" id="CHEBI:29034"/>
        <dbReference type="ChEBI" id="CHEBI:29919"/>
        <dbReference type="ChEBI" id="CHEBI:33722"/>
        <dbReference type="ChEBI" id="CHEBI:33737"/>
        <dbReference type="ChEBI" id="CHEBI:33738"/>
        <dbReference type="ChEBI" id="CHEBI:57844"/>
        <dbReference type="ChEBI" id="CHEBI:59789"/>
        <dbReference type="ChEBI" id="CHEBI:78809"/>
        <dbReference type="ChEBI" id="CHEBI:83100"/>
        <dbReference type="EC" id="2.8.1.8"/>
    </reaction>
</comment>
<comment type="cofactor">
    <cofactor evidence="10">
        <name>[4Fe-4S] cluster</name>
        <dbReference type="ChEBI" id="CHEBI:49883"/>
    </cofactor>
    <text evidence="10">Binds 2 [4Fe-4S] clusters per subunit. One cluster is coordinated with 3 cysteines and an exchangeable S-adenosyl-L-methionine.</text>
</comment>
<dbReference type="SFLD" id="SFLDF00271">
    <property type="entry name" value="lipoyl_synthase"/>
    <property type="match status" value="1"/>
</dbReference>
<dbReference type="SFLD" id="SFLDS00029">
    <property type="entry name" value="Radical_SAM"/>
    <property type="match status" value="1"/>
</dbReference>
<dbReference type="GeneID" id="19904106"/>
<feature type="compositionally biased region" description="Low complexity" evidence="11">
    <location>
        <begin position="38"/>
        <end position="56"/>
    </location>
</feature>
<dbReference type="GO" id="GO:0046872">
    <property type="term" value="F:metal ion binding"/>
    <property type="evidence" value="ECO:0007669"/>
    <property type="project" value="UniProtKB-KW"/>
</dbReference>
<feature type="binding site" evidence="10">
    <location>
        <position position="176"/>
    </location>
    <ligand>
        <name>[4Fe-4S] cluster</name>
        <dbReference type="ChEBI" id="CHEBI:49883"/>
        <label>2</label>
        <note>4Fe-4S-S-AdoMet</note>
    </ligand>
</feature>
<name>R7Z0I3_CONA1</name>
<comment type="function">
    <text evidence="10">Catalyzes the radical-mediated insertion of two sulfur atoms into the C-6 and C-8 positions of the octanoyl moiety bound to the lipoyl domains of lipoate-dependent enzymes, thereby converting the octanoylated domains into lipoylated derivatives.</text>
</comment>
<dbReference type="InterPro" id="IPR058240">
    <property type="entry name" value="rSAM_sf"/>
</dbReference>
<dbReference type="SFLD" id="SFLDG01058">
    <property type="entry name" value="lipoyl_synthase_like"/>
    <property type="match status" value="1"/>
</dbReference>
<dbReference type="PANTHER" id="PTHR10949:SF0">
    <property type="entry name" value="LIPOYL SYNTHASE, MITOCHONDRIAL"/>
    <property type="match status" value="1"/>
</dbReference>
<dbReference type="Pfam" id="PF04055">
    <property type="entry name" value="Radical_SAM"/>
    <property type="match status" value="1"/>
</dbReference>
<accession>R7Z0I3</accession>
<organism evidence="13 14">
    <name type="scientific">Coniosporium apollinis (strain CBS 100218)</name>
    <name type="common">Rock-inhabiting black yeast</name>
    <dbReference type="NCBI Taxonomy" id="1168221"/>
    <lineage>
        <taxon>Eukaryota</taxon>
        <taxon>Fungi</taxon>
        <taxon>Dikarya</taxon>
        <taxon>Ascomycota</taxon>
        <taxon>Pezizomycotina</taxon>
        <taxon>Dothideomycetes</taxon>
        <taxon>Dothideomycetes incertae sedis</taxon>
        <taxon>Coniosporium</taxon>
    </lineage>
</organism>
<evidence type="ECO:0000256" key="10">
    <source>
        <dbReference type="HAMAP-Rule" id="MF_03123"/>
    </source>
</evidence>
<feature type="binding site" evidence="10">
    <location>
        <position position="152"/>
    </location>
    <ligand>
        <name>[4Fe-4S] cluster</name>
        <dbReference type="ChEBI" id="CHEBI:49883"/>
        <label>1</label>
    </ligand>
</feature>
<evidence type="ECO:0000259" key="12">
    <source>
        <dbReference type="PROSITE" id="PS51918"/>
    </source>
</evidence>
<keyword evidence="3 10" id="KW-0808">Transferase</keyword>
<dbReference type="EC" id="2.8.1.8" evidence="10"/>
<evidence type="ECO:0000256" key="9">
    <source>
        <dbReference type="ARBA" id="ARBA00047326"/>
    </source>
</evidence>
<evidence type="ECO:0000256" key="2">
    <source>
        <dbReference type="ARBA" id="ARBA00022485"/>
    </source>
</evidence>
<dbReference type="NCBIfam" id="NF009544">
    <property type="entry name" value="PRK12928.1"/>
    <property type="match status" value="1"/>
</dbReference>
<comment type="pathway">
    <text evidence="10">Protein modification; protein lipoylation via endogenous pathway; protein N(6)-(lipoyl)lysine from octanoyl-[acyl-carrier-protein]: step 2/2.</text>
</comment>
<evidence type="ECO:0000256" key="4">
    <source>
        <dbReference type="ARBA" id="ARBA00022691"/>
    </source>
</evidence>
<protein>
    <recommendedName>
        <fullName evidence="10">Lipoyl synthase, mitochondrial</fullName>
        <ecNumber evidence="10">2.8.1.8</ecNumber>
    </recommendedName>
    <alternativeName>
        <fullName evidence="10">Lipoate synthase</fullName>
        <shortName evidence="10">LS</shortName>
        <shortName evidence="10">Lip-syn</shortName>
    </alternativeName>
    <alternativeName>
        <fullName evidence="10">Lipoic acid synthase</fullName>
    </alternativeName>
</protein>
<dbReference type="GO" id="GO:0005739">
    <property type="term" value="C:mitochondrion"/>
    <property type="evidence" value="ECO:0007669"/>
    <property type="project" value="UniProtKB-SubCell"/>
</dbReference>
<dbReference type="InterPro" id="IPR003698">
    <property type="entry name" value="Lipoyl_synth"/>
</dbReference>
<evidence type="ECO:0000256" key="11">
    <source>
        <dbReference type="SAM" id="MobiDB-lite"/>
    </source>
</evidence>
<dbReference type="InterPro" id="IPR006638">
    <property type="entry name" value="Elp3/MiaA/NifB-like_rSAM"/>
</dbReference>
<evidence type="ECO:0000313" key="13">
    <source>
        <dbReference type="EMBL" id="EON67652.1"/>
    </source>
</evidence>
<dbReference type="PROSITE" id="PS51918">
    <property type="entry name" value="RADICAL_SAM"/>
    <property type="match status" value="1"/>
</dbReference>
<feature type="domain" description="Radical SAM core" evidence="12">
    <location>
        <begin position="155"/>
        <end position="376"/>
    </location>
</feature>
<dbReference type="STRING" id="1168221.R7Z0I3"/>
<dbReference type="NCBIfam" id="NF004019">
    <property type="entry name" value="PRK05481.1"/>
    <property type="match status" value="1"/>
</dbReference>
<feature type="region of interest" description="Disordered" evidence="11">
    <location>
        <begin position="409"/>
        <end position="428"/>
    </location>
</feature>
<feature type="binding site" evidence="10">
    <location>
        <position position="179"/>
    </location>
    <ligand>
        <name>[4Fe-4S] cluster</name>
        <dbReference type="ChEBI" id="CHEBI:49883"/>
        <label>2</label>
        <note>4Fe-4S-S-AdoMet</note>
    </ligand>
</feature>
<dbReference type="EMBL" id="JH767589">
    <property type="protein sequence ID" value="EON67652.1"/>
    <property type="molecule type" value="Genomic_DNA"/>
</dbReference>
<keyword evidence="6 10" id="KW-0408">Iron</keyword>
<keyword evidence="5 10" id="KW-0479">Metal-binding</keyword>
<dbReference type="RefSeq" id="XP_007782969.1">
    <property type="nucleotide sequence ID" value="XM_007784779.1"/>
</dbReference>
<dbReference type="NCBIfam" id="TIGR00510">
    <property type="entry name" value="lipA"/>
    <property type="match status" value="1"/>
</dbReference>
<dbReference type="OMA" id="PYCDIDF"/>
<keyword evidence="7 10" id="KW-0411">Iron-sulfur</keyword>
<dbReference type="OrthoDB" id="3231at2759"/>
<feature type="binding site" evidence="10">
    <location>
        <position position="387"/>
    </location>
    <ligand>
        <name>[4Fe-4S] cluster</name>
        <dbReference type="ChEBI" id="CHEBI:49883"/>
        <label>1</label>
    </ligand>
</feature>
<dbReference type="Gene3D" id="3.20.20.70">
    <property type="entry name" value="Aldolase class I"/>
    <property type="match status" value="1"/>
</dbReference>
<evidence type="ECO:0000256" key="6">
    <source>
        <dbReference type="ARBA" id="ARBA00023004"/>
    </source>
</evidence>
<feature type="binding site" evidence="10">
    <location>
        <position position="146"/>
    </location>
    <ligand>
        <name>[4Fe-4S] cluster</name>
        <dbReference type="ChEBI" id="CHEBI:49883"/>
        <label>1</label>
    </ligand>
</feature>
<evidence type="ECO:0000256" key="5">
    <source>
        <dbReference type="ARBA" id="ARBA00022723"/>
    </source>
</evidence>
<dbReference type="CDD" id="cd01335">
    <property type="entry name" value="Radical_SAM"/>
    <property type="match status" value="1"/>
</dbReference>
<proteinExistence type="inferred from homology"/>
<comment type="subcellular location">
    <subcellularLocation>
        <location evidence="1 10">Mitochondrion</location>
    </subcellularLocation>
</comment>
<sequence>MAAAAPKCRCLYSSSFRPSRRYLAAPSHPSSAQTRLLATAAPEPSPSTPSTESTTSRGPRRHTAFRDTLNTGPSFSEFVSGKDAPLAPSEAYELRTATVGPAGKKKTITRLPEWLKTPIPTNTNYKKIKHDLRGLGLHTVCEEARCPNISSCWGGSSKSAATATIMLMGDTCTRGCRFCSVKTSRTPPPLDPHEPENTAEALSRWGLGYVVLTSVDRDDLADGGAKHFAETIRRIKAKRSDILVEALTGDFWGNLEMVDVVAQSGLDVYAHNVETVEALTPGVRDRRATFRQSLSVLRRAKEAKEGLITKTSIMLGLGETEEQLWETLRELRKHDVDVVTFGQYMRPTKRHLPVHEYVTPTVFELWRQRALDMGFLYCASGPLVRSSYKAGEAFIENVLKKRNAEKLGEAGRTESGLPAGVMEEAGAA</sequence>
<dbReference type="GO" id="GO:0009249">
    <property type="term" value="P:protein lipoylation"/>
    <property type="evidence" value="ECO:0007669"/>
    <property type="project" value="UniProtKB-UniRule"/>
</dbReference>
<dbReference type="HAMAP" id="MF_00206">
    <property type="entry name" value="Lipoyl_synth"/>
    <property type="match status" value="1"/>
</dbReference>
<keyword evidence="2 10" id="KW-0004">4Fe-4S</keyword>
<feature type="binding site" evidence="10">
    <location>
        <position position="172"/>
    </location>
    <ligand>
        <name>[4Fe-4S] cluster</name>
        <dbReference type="ChEBI" id="CHEBI:49883"/>
        <label>2</label>
        <note>4Fe-4S-S-AdoMet</note>
    </ligand>
</feature>
<dbReference type="InterPro" id="IPR013785">
    <property type="entry name" value="Aldolase_TIM"/>
</dbReference>
<dbReference type="UniPathway" id="UPA00538">
    <property type="reaction ID" value="UER00593"/>
</dbReference>
<dbReference type="InterPro" id="IPR007197">
    <property type="entry name" value="rSAM"/>
</dbReference>
<dbReference type="FunFam" id="3.20.20.70:FF:000036">
    <property type="entry name" value="Lipoyl synthase, mitochondrial"/>
    <property type="match status" value="1"/>
</dbReference>
<comment type="similarity">
    <text evidence="10">Belongs to the radical SAM superfamily. Lipoyl synthase family.</text>
</comment>
<keyword evidence="4 10" id="KW-0949">S-adenosyl-L-methionine</keyword>
<reference evidence="14" key="1">
    <citation type="submission" date="2012-06" db="EMBL/GenBank/DDBJ databases">
        <title>The genome sequence of Coniosporium apollinis CBS 100218.</title>
        <authorList>
            <consortium name="The Broad Institute Genome Sequencing Platform"/>
            <person name="Cuomo C."/>
            <person name="Gorbushina A."/>
            <person name="Noack S."/>
            <person name="Walker B."/>
            <person name="Young S.K."/>
            <person name="Zeng Q."/>
            <person name="Gargeya S."/>
            <person name="Fitzgerald M."/>
            <person name="Haas B."/>
            <person name="Abouelleil A."/>
            <person name="Alvarado L."/>
            <person name="Arachchi H.M."/>
            <person name="Berlin A.M."/>
            <person name="Chapman S.B."/>
            <person name="Goldberg J."/>
            <person name="Griggs A."/>
            <person name="Gujja S."/>
            <person name="Hansen M."/>
            <person name="Howarth C."/>
            <person name="Imamovic A."/>
            <person name="Larimer J."/>
            <person name="McCowan C."/>
            <person name="Montmayeur A."/>
            <person name="Murphy C."/>
            <person name="Neiman D."/>
            <person name="Pearson M."/>
            <person name="Priest M."/>
            <person name="Roberts A."/>
            <person name="Saif S."/>
            <person name="Shea T."/>
            <person name="Sisk P."/>
            <person name="Sykes S."/>
            <person name="Wortman J."/>
            <person name="Nusbaum C."/>
            <person name="Birren B."/>
        </authorList>
    </citation>
    <scope>NUCLEOTIDE SEQUENCE [LARGE SCALE GENOMIC DNA]</scope>
    <source>
        <strain evidence="14">CBS 100218</strain>
    </source>
</reference>
<dbReference type="eggNOG" id="KOG2672">
    <property type="taxonomic scope" value="Eukaryota"/>
</dbReference>
<dbReference type="HOGENOM" id="CLU_033144_0_1_1"/>
<dbReference type="AlphaFoldDB" id="R7Z0I3"/>
<dbReference type="GO" id="GO:0016992">
    <property type="term" value="F:lipoate synthase activity"/>
    <property type="evidence" value="ECO:0007669"/>
    <property type="project" value="UniProtKB-UniRule"/>
</dbReference>
<dbReference type="Proteomes" id="UP000016924">
    <property type="component" value="Unassembled WGS sequence"/>
</dbReference>
<dbReference type="Pfam" id="PF16881">
    <property type="entry name" value="LIAS_N"/>
    <property type="match status" value="1"/>
</dbReference>
<dbReference type="PANTHER" id="PTHR10949">
    <property type="entry name" value="LIPOYL SYNTHASE"/>
    <property type="match status" value="1"/>
</dbReference>
<dbReference type="GO" id="GO:0051539">
    <property type="term" value="F:4 iron, 4 sulfur cluster binding"/>
    <property type="evidence" value="ECO:0007669"/>
    <property type="project" value="UniProtKB-UniRule"/>
</dbReference>
<dbReference type="InterPro" id="IPR031691">
    <property type="entry name" value="LIAS_N"/>
</dbReference>
<dbReference type="SMART" id="SM00729">
    <property type="entry name" value="Elp3"/>
    <property type="match status" value="1"/>
</dbReference>
<feature type="region of interest" description="Disordered" evidence="11">
    <location>
        <begin position="22"/>
        <end position="70"/>
    </location>
</feature>
<keyword evidence="14" id="KW-1185">Reference proteome</keyword>
<evidence type="ECO:0000256" key="7">
    <source>
        <dbReference type="ARBA" id="ARBA00023014"/>
    </source>
</evidence>
<keyword evidence="8 10" id="KW-0496">Mitochondrion</keyword>
<feature type="binding site" evidence="10">
    <location>
        <position position="141"/>
    </location>
    <ligand>
        <name>[4Fe-4S] cluster</name>
        <dbReference type="ChEBI" id="CHEBI:49883"/>
        <label>1</label>
    </ligand>
</feature>
<evidence type="ECO:0000256" key="3">
    <source>
        <dbReference type="ARBA" id="ARBA00022679"/>
    </source>
</evidence>
<dbReference type="SUPFAM" id="SSF102114">
    <property type="entry name" value="Radical SAM enzymes"/>
    <property type="match status" value="1"/>
</dbReference>
<evidence type="ECO:0000256" key="1">
    <source>
        <dbReference type="ARBA" id="ARBA00004173"/>
    </source>
</evidence>
<gene>
    <name evidence="13" type="ORF">W97_06795</name>
</gene>
<evidence type="ECO:0000313" key="14">
    <source>
        <dbReference type="Proteomes" id="UP000016924"/>
    </source>
</evidence>